<name>A0ABS9RDN9_9FLAO</name>
<dbReference type="Gene3D" id="3.30.565.10">
    <property type="entry name" value="Histidine kinase-like ATPase, C-terminal domain"/>
    <property type="match status" value="1"/>
</dbReference>
<reference evidence="3" key="1">
    <citation type="submission" date="2022-02" db="EMBL/GenBank/DDBJ databases">
        <title>Aestuariibaculum sp., a marine bacterium isolated from sediment in Guangxi.</title>
        <authorList>
            <person name="Ying J."/>
        </authorList>
    </citation>
    <scope>NUCLEOTIDE SEQUENCE</scope>
    <source>
        <strain evidence="3">L182</strain>
    </source>
</reference>
<dbReference type="PANTHER" id="PTHR34220">
    <property type="entry name" value="SENSOR HISTIDINE KINASE YPDA"/>
    <property type="match status" value="1"/>
</dbReference>
<comment type="caution">
    <text evidence="3">The sequence shown here is derived from an EMBL/GenBank/DDBJ whole genome shotgun (WGS) entry which is preliminary data.</text>
</comment>
<dbReference type="GO" id="GO:0016301">
    <property type="term" value="F:kinase activity"/>
    <property type="evidence" value="ECO:0007669"/>
    <property type="project" value="UniProtKB-KW"/>
</dbReference>
<sequence>MSIKEFILSDNKWHRLGRHLFFWFLWGGYFTMTRYLNPIAYQMTGHFPNFWKTSIETFFFLFPQMFLVYPALYFILPKFVFTQKYILAFFWFIVFYFVAMTVNAVYLIYVPWAKIIWVPNANLFLTTSTFTEKLFYAYLGSILGSITALSISSSFKLFKHYYLKSIRNEQLQKENSDAQLRLLLAQVQPHFMFNTLNNIYSQAQEESPKSAKMILELSHILRYVLDEGKKKRVPLENELEMIVDYLNLEKIRYDNKLDLHFVFPSNTDDITIAPLILLPLVENCFKHGASKMINNPWINIKSELTDNKFSIKLMNGKINENTHEKSRKGTGIENIRRRLNLIYPHKHIFEIKDDDETFIVNLQIVLDHQISED</sequence>
<dbReference type="EMBL" id="JAKVQD010000001">
    <property type="protein sequence ID" value="MCH4551057.1"/>
    <property type="molecule type" value="Genomic_DNA"/>
</dbReference>
<feature type="domain" description="Signal transduction histidine kinase internal region" evidence="2">
    <location>
        <begin position="178"/>
        <end position="257"/>
    </location>
</feature>
<dbReference type="Pfam" id="PF06580">
    <property type="entry name" value="His_kinase"/>
    <property type="match status" value="1"/>
</dbReference>
<gene>
    <name evidence="3" type="ORF">MKW35_00335</name>
</gene>
<keyword evidence="3" id="KW-0808">Transferase</keyword>
<keyword evidence="1" id="KW-1133">Transmembrane helix</keyword>
<keyword evidence="4" id="KW-1185">Reference proteome</keyword>
<feature type="transmembrane region" description="Helical" evidence="1">
    <location>
        <begin position="20"/>
        <end position="37"/>
    </location>
</feature>
<dbReference type="InterPro" id="IPR036890">
    <property type="entry name" value="HATPase_C_sf"/>
</dbReference>
<accession>A0ABS9RDN9</accession>
<organism evidence="3 4">
    <name type="scientific">Aestuariibaculum lutulentum</name>
    <dbReference type="NCBI Taxonomy" id="2920935"/>
    <lineage>
        <taxon>Bacteria</taxon>
        <taxon>Pseudomonadati</taxon>
        <taxon>Bacteroidota</taxon>
        <taxon>Flavobacteriia</taxon>
        <taxon>Flavobacteriales</taxon>
        <taxon>Flavobacteriaceae</taxon>
    </lineage>
</organism>
<dbReference type="PANTHER" id="PTHR34220:SF7">
    <property type="entry name" value="SENSOR HISTIDINE KINASE YPDA"/>
    <property type="match status" value="1"/>
</dbReference>
<evidence type="ECO:0000313" key="3">
    <source>
        <dbReference type="EMBL" id="MCH4551057.1"/>
    </source>
</evidence>
<evidence type="ECO:0000259" key="2">
    <source>
        <dbReference type="Pfam" id="PF06580"/>
    </source>
</evidence>
<keyword evidence="3" id="KW-0418">Kinase</keyword>
<dbReference type="InterPro" id="IPR050640">
    <property type="entry name" value="Bact_2-comp_sensor_kinase"/>
</dbReference>
<feature type="transmembrane region" description="Helical" evidence="1">
    <location>
        <begin position="88"/>
        <end position="109"/>
    </location>
</feature>
<protein>
    <submittedName>
        <fullName evidence="3">Histidine kinase</fullName>
    </submittedName>
</protein>
<dbReference type="Proteomes" id="UP001156141">
    <property type="component" value="Unassembled WGS sequence"/>
</dbReference>
<evidence type="ECO:0000313" key="4">
    <source>
        <dbReference type="Proteomes" id="UP001156141"/>
    </source>
</evidence>
<feature type="transmembrane region" description="Helical" evidence="1">
    <location>
        <begin position="135"/>
        <end position="158"/>
    </location>
</feature>
<dbReference type="RefSeq" id="WP_240571094.1">
    <property type="nucleotide sequence ID" value="NZ_CP136709.1"/>
</dbReference>
<proteinExistence type="predicted"/>
<feature type="transmembrane region" description="Helical" evidence="1">
    <location>
        <begin position="57"/>
        <end position="76"/>
    </location>
</feature>
<dbReference type="InterPro" id="IPR010559">
    <property type="entry name" value="Sig_transdc_His_kin_internal"/>
</dbReference>
<evidence type="ECO:0000256" key="1">
    <source>
        <dbReference type="SAM" id="Phobius"/>
    </source>
</evidence>
<keyword evidence="1" id="KW-0812">Transmembrane</keyword>
<keyword evidence="1" id="KW-0472">Membrane</keyword>